<keyword evidence="2" id="KW-1185">Reference proteome</keyword>
<dbReference type="EMBL" id="MEIL01000029">
    <property type="protein sequence ID" value="PIT38319.1"/>
    <property type="molecule type" value="Genomic_DNA"/>
</dbReference>
<dbReference type="InterPro" id="IPR011724">
    <property type="entry name" value="Cyd_oper_YbgT"/>
</dbReference>
<reference evidence="1" key="1">
    <citation type="journal article" date="2017" name="MBio">
        <title>Type VI secretion-mediated competition in the bee gut microbiome.</title>
        <authorList>
            <person name="Steele M.I."/>
            <person name="Kwong W.K."/>
            <person name="Powell J.E."/>
            <person name="Whiteley M."/>
            <person name="Moran N.A."/>
        </authorList>
    </citation>
    <scope>NUCLEOTIDE SEQUENCE [LARGE SCALE GENOMIC DNA]</scope>
    <source>
        <strain evidence="1">WkB273</strain>
    </source>
</reference>
<dbReference type="AlphaFoldDB" id="A0A2N9X566"/>
<dbReference type="InterPro" id="IPR012994">
    <property type="entry name" value="YbgT_YccB"/>
</dbReference>
<dbReference type="RefSeq" id="WP_100139827.1">
    <property type="nucleotide sequence ID" value="NZ_CP159758.2"/>
</dbReference>
<evidence type="ECO:0000313" key="2">
    <source>
        <dbReference type="Proteomes" id="UP000230202"/>
    </source>
</evidence>
<dbReference type="Proteomes" id="UP000230202">
    <property type="component" value="Unassembled WGS sequence"/>
</dbReference>
<protein>
    <submittedName>
        <fullName evidence="1">Cyd operon protein YbgT</fullName>
    </submittedName>
</protein>
<accession>A0A2N9X566</accession>
<proteinExistence type="predicted"/>
<dbReference type="Pfam" id="PF08173">
    <property type="entry name" value="YbgT_YccB"/>
    <property type="match status" value="1"/>
</dbReference>
<organism evidence="1 2">
    <name type="scientific">Snodgrassella alvi</name>
    <dbReference type="NCBI Taxonomy" id="1196083"/>
    <lineage>
        <taxon>Bacteria</taxon>
        <taxon>Pseudomonadati</taxon>
        <taxon>Pseudomonadota</taxon>
        <taxon>Betaproteobacteria</taxon>
        <taxon>Neisseriales</taxon>
        <taxon>Neisseriaceae</taxon>
        <taxon>Snodgrassella</taxon>
    </lineage>
</organism>
<evidence type="ECO:0000313" key="1">
    <source>
        <dbReference type="EMBL" id="PIT38319.1"/>
    </source>
</evidence>
<gene>
    <name evidence="1" type="ORF">BHC54_07145</name>
</gene>
<comment type="caution">
    <text evidence="1">The sequence shown here is derived from an EMBL/GenBank/DDBJ whole genome shotgun (WGS) entry which is preliminary data.</text>
</comment>
<dbReference type="NCBIfam" id="TIGR02106">
    <property type="entry name" value="cyd_oper_ybgT"/>
    <property type="match status" value="1"/>
</dbReference>
<sequence length="40" mass="4598">MWYFAWCLGIGFAILLGVVNALWGEYQQDRDSLEQNSSES</sequence>
<name>A0A2N9X566_9NEIS</name>
<dbReference type="OrthoDB" id="9806372at2"/>